<comment type="caution">
    <text evidence="2">The sequence shown here is derived from an EMBL/GenBank/DDBJ whole genome shotgun (WGS) entry which is preliminary data.</text>
</comment>
<keyword evidence="1" id="KW-0732">Signal</keyword>
<dbReference type="Proteomes" id="UP000639643">
    <property type="component" value="Unassembled WGS sequence"/>
</dbReference>
<proteinExistence type="predicted"/>
<evidence type="ECO:0000313" key="3">
    <source>
        <dbReference type="Proteomes" id="UP000639643"/>
    </source>
</evidence>
<name>A0A8H6IPP6_9PEZI</name>
<dbReference type="EMBL" id="WIGM01001728">
    <property type="protein sequence ID" value="KAF6790352.1"/>
    <property type="molecule type" value="Genomic_DNA"/>
</dbReference>
<reference evidence="2" key="1">
    <citation type="journal article" date="2020" name="Phytopathology">
        <title>Genome Sequence Resources of Colletotrichum truncatum, C. plurivorum, C. musicola, and C. sojae: Four Species Pathogenic to Soybean (Glycine max).</title>
        <authorList>
            <person name="Rogerio F."/>
            <person name="Boufleur T.R."/>
            <person name="Ciampi-Guillardi M."/>
            <person name="Sukno S.A."/>
            <person name="Thon M.R."/>
            <person name="Massola Junior N.S."/>
            <person name="Baroncelli R."/>
        </authorList>
    </citation>
    <scope>NUCLEOTIDE SEQUENCE</scope>
    <source>
        <strain evidence="2">LFN0074</strain>
    </source>
</reference>
<dbReference type="AlphaFoldDB" id="A0A8H6IPP6"/>
<accession>A0A8H6IPP6</accession>
<feature type="chain" id="PRO_5034432375" description="Ecp2 effector protein domain-containing protein" evidence="1">
    <location>
        <begin position="19"/>
        <end position="240"/>
    </location>
</feature>
<organism evidence="2 3">
    <name type="scientific">Colletotrichum musicola</name>
    <dbReference type="NCBI Taxonomy" id="2175873"/>
    <lineage>
        <taxon>Eukaryota</taxon>
        <taxon>Fungi</taxon>
        <taxon>Dikarya</taxon>
        <taxon>Ascomycota</taxon>
        <taxon>Pezizomycotina</taxon>
        <taxon>Sordariomycetes</taxon>
        <taxon>Hypocreomycetidae</taxon>
        <taxon>Glomerellales</taxon>
        <taxon>Glomerellaceae</taxon>
        <taxon>Colletotrichum</taxon>
        <taxon>Colletotrichum orchidearum species complex</taxon>
    </lineage>
</organism>
<feature type="signal peptide" evidence="1">
    <location>
        <begin position="1"/>
        <end position="18"/>
    </location>
</feature>
<keyword evidence="3" id="KW-1185">Reference proteome</keyword>
<dbReference type="PANTHER" id="PTHR35605:SF1">
    <property type="entry name" value="ECP2 EFFECTOR PROTEIN DOMAIN-CONTAINING PROTEIN-RELATED"/>
    <property type="match status" value="1"/>
</dbReference>
<sequence length="240" mass="26453">MHAKVLLAGLASLSQVSAVPSEPVARRAFEDYGIEVLEWEIQAFESGPMLTLNGTIEEVNSQVLEINPDFEFNEPSESELAALYDASAFEKRTDFSGSHYMCDTRDWMPCYLSRIKKGIAHLRGTSGRPKNGPGPGNCGRVSCAGRSAIWWCNDVSLPPFHLPVFLDVLWMLITGTAPSQDRSTKELGAFGSIADGAQYIADRCQLESGLKAKVAGQVFHKTNWNVIVRYDSDNCGWFDP</sequence>
<evidence type="ECO:0008006" key="4">
    <source>
        <dbReference type="Google" id="ProtNLM"/>
    </source>
</evidence>
<dbReference type="PANTHER" id="PTHR35605">
    <property type="entry name" value="ECP2 EFFECTOR PROTEIN DOMAIN-CONTAINING PROTEIN-RELATED"/>
    <property type="match status" value="1"/>
</dbReference>
<gene>
    <name evidence="2" type="ORF">CMUS01_16276</name>
</gene>
<dbReference type="OrthoDB" id="3552888at2759"/>
<evidence type="ECO:0000256" key="1">
    <source>
        <dbReference type="SAM" id="SignalP"/>
    </source>
</evidence>
<evidence type="ECO:0000313" key="2">
    <source>
        <dbReference type="EMBL" id="KAF6790352.1"/>
    </source>
</evidence>
<protein>
    <recommendedName>
        <fullName evidence="4">Ecp2 effector protein domain-containing protein</fullName>
    </recommendedName>
</protein>